<sequence length="539" mass="58218">MLLSPPRLRAGLALTVAAALTATLLSPYAAPQAFADPSGPQGSDAAARTASRSERDATAALDRARAVVDGRVRGDLTMALRDVATSREALVGADRAAADRLLARPGDSTGDDLIDYSGETIAKPICSTSVCVHYVTTGADAPSLADADADGRPDYVETVLATVGSVRTKYLTAGYRAPRRDGALGGGSNKFDVYLGDIGQGGYYGYCIPDEPNTSHNRDRYDRYSFCGLDNDYAEFATHTPRENLQVTVAHEYFHATQFAYDAFEDGWLLEATAAWIEDEVYDTVNDNLQYLRTSQLTRPTVPLDTFSTSGSTNGFHYGTWSFFRFLTERYPTRKGGLPKLVLDVFRVADGAPGGDDDYSWQAVDRVLRAKGTSGAKMLASYAVANRRASTRYAEGATNHYPSAPLGANKRVSQRTGYSHTFRLDHLATTTVRLTPQSVGSRYRLELKLRLQPTARGSLVRITSASKGGRLTTTTVALNRNGDANKRIGFSSATVSWVEVTLVNGSGRFRCFTQTGTSSCHGDALDQRQPGTLSAKAVR</sequence>
<dbReference type="NCBIfam" id="NF045524">
    <property type="entry name" value="MXAN_6640_HExxH"/>
    <property type="match status" value="1"/>
</dbReference>
<comment type="caution">
    <text evidence="3">The sequence shown here is derived from an EMBL/GenBank/DDBJ whole genome shotgun (WGS) entry which is preliminary data.</text>
</comment>
<keyword evidence="2" id="KW-0732">Signal</keyword>
<evidence type="ECO:0000256" key="1">
    <source>
        <dbReference type="SAM" id="MobiDB-lite"/>
    </source>
</evidence>
<protein>
    <submittedName>
        <fullName evidence="3">MXAN_6640 family putative metalloprotease</fullName>
    </submittedName>
</protein>
<proteinExistence type="predicted"/>
<dbReference type="GO" id="GO:0008237">
    <property type="term" value="F:metallopeptidase activity"/>
    <property type="evidence" value="ECO:0007669"/>
    <property type="project" value="UniProtKB-KW"/>
</dbReference>
<organism evidence="3 4">
    <name type="scientific">Nocardioides plantarum</name>
    <dbReference type="NCBI Taxonomy" id="29299"/>
    <lineage>
        <taxon>Bacteria</taxon>
        <taxon>Bacillati</taxon>
        <taxon>Actinomycetota</taxon>
        <taxon>Actinomycetes</taxon>
        <taxon>Propionibacteriales</taxon>
        <taxon>Nocardioidaceae</taxon>
        <taxon>Nocardioides</taxon>
    </lineage>
</organism>
<feature type="signal peptide" evidence="2">
    <location>
        <begin position="1"/>
        <end position="35"/>
    </location>
</feature>
<dbReference type="Proteomes" id="UP001589750">
    <property type="component" value="Unassembled WGS sequence"/>
</dbReference>
<evidence type="ECO:0000256" key="2">
    <source>
        <dbReference type="SAM" id="SignalP"/>
    </source>
</evidence>
<evidence type="ECO:0000313" key="3">
    <source>
        <dbReference type="EMBL" id="MFB9313332.1"/>
    </source>
</evidence>
<gene>
    <name evidence="3" type="ORF">ACFFRI_09780</name>
</gene>
<feature type="region of interest" description="Disordered" evidence="1">
    <location>
        <begin position="33"/>
        <end position="58"/>
    </location>
</feature>
<feature type="region of interest" description="Disordered" evidence="1">
    <location>
        <begin position="517"/>
        <end position="539"/>
    </location>
</feature>
<dbReference type="EMBL" id="JBHMDG010000012">
    <property type="protein sequence ID" value="MFB9313332.1"/>
    <property type="molecule type" value="Genomic_DNA"/>
</dbReference>
<keyword evidence="3" id="KW-0482">Metalloprotease</keyword>
<keyword evidence="3" id="KW-0645">Protease</keyword>
<keyword evidence="3" id="KW-0378">Hydrolase</keyword>
<accession>A0ABV5K9D1</accession>
<feature type="chain" id="PRO_5045925973" evidence="2">
    <location>
        <begin position="36"/>
        <end position="539"/>
    </location>
</feature>
<reference evidence="3 4" key="1">
    <citation type="submission" date="2024-09" db="EMBL/GenBank/DDBJ databases">
        <authorList>
            <person name="Sun Q."/>
            <person name="Mori K."/>
        </authorList>
    </citation>
    <scope>NUCLEOTIDE SEQUENCE [LARGE SCALE GENOMIC DNA]</scope>
    <source>
        <strain evidence="3 4">JCM 9626</strain>
    </source>
</reference>
<evidence type="ECO:0000313" key="4">
    <source>
        <dbReference type="Proteomes" id="UP001589750"/>
    </source>
</evidence>
<dbReference type="RefSeq" id="WP_140008020.1">
    <property type="nucleotide sequence ID" value="NZ_JBHMDG010000012.1"/>
</dbReference>
<name>A0ABV5K9D1_9ACTN</name>
<keyword evidence="4" id="KW-1185">Reference proteome</keyword>